<keyword evidence="1" id="KW-1133">Transmembrane helix</keyword>
<dbReference type="Proteomes" id="UP001493153">
    <property type="component" value="Chromosome"/>
</dbReference>
<sequence>MPYQQWLGKPITHAYIVGGITFTSAWVVLRTWALFLDTFSMGFNTTPPPNAHNAAIYASDLLPEISTVTV</sequence>
<proteinExistence type="predicted"/>
<dbReference type="RefSeq" id="WP_338911331.1">
    <property type="nucleotide sequence ID" value="NZ_CP062176.1"/>
</dbReference>
<reference evidence="2 3" key="1">
    <citation type="submission" date="2020-09" db="EMBL/GenBank/DDBJ databases">
        <title>Genome sequences of Mycetohabitans spp.</title>
        <authorList>
            <person name="Carter M.E."/>
            <person name="Carpenter S.C.D."/>
            <person name="Bogdanove A.J."/>
        </authorList>
    </citation>
    <scope>NUCLEOTIDE SEQUENCE [LARGE SCALE GENOMIC DNA]</scope>
    <source>
        <strain evidence="2 3">B12</strain>
    </source>
</reference>
<evidence type="ECO:0000256" key="1">
    <source>
        <dbReference type="SAM" id="Phobius"/>
    </source>
</evidence>
<name>A0ABZ2PU64_9BURK</name>
<organism evidence="2 3">
    <name type="scientific">Mycetohabitans rhizoxinica</name>
    <dbReference type="NCBI Taxonomy" id="412963"/>
    <lineage>
        <taxon>Bacteria</taxon>
        <taxon>Pseudomonadati</taxon>
        <taxon>Pseudomonadota</taxon>
        <taxon>Betaproteobacteria</taxon>
        <taxon>Burkholderiales</taxon>
        <taxon>Burkholderiaceae</taxon>
        <taxon>Mycetohabitans</taxon>
    </lineage>
</organism>
<accession>A0ABZ2PU64</accession>
<evidence type="ECO:0000313" key="2">
    <source>
        <dbReference type="EMBL" id="WXK38620.1"/>
    </source>
</evidence>
<evidence type="ECO:0000313" key="3">
    <source>
        <dbReference type="Proteomes" id="UP001493153"/>
    </source>
</evidence>
<protein>
    <submittedName>
        <fullName evidence="2">Uncharacterized protein</fullName>
    </submittedName>
</protein>
<dbReference type="EMBL" id="CP062176">
    <property type="protein sequence ID" value="WXK38620.1"/>
    <property type="molecule type" value="Genomic_DNA"/>
</dbReference>
<feature type="transmembrane region" description="Helical" evidence="1">
    <location>
        <begin position="12"/>
        <end position="35"/>
    </location>
</feature>
<gene>
    <name evidence="2" type="ORF">IHE29_04725</name>
</gene>
<keyword evidence="1" id="KW-0472">Membrane</keyword>
<keyword evidence="3" id="KW-1185">Reference proteome</keyword>
<keyword evidence="1" id="KW-0812">Transmembrane</keyword>